<name>R9C8I4_9CLOT</name>
<accession>R9C8I4</accession>
<dbReference type="EMBL" id="ASRV01000127">
    <property type="protein sequence ID" value="EOR25295.1"/>
    <property type="molecule type" value="Genomic_DNA"/>
</dbReference>
<keyword evidence="2" id="KW-1185">Reference proteome</keyword>
<gene>
    <name evidence="1" type="ORF">A500_10475</name>
</gene>
<evidence type="ECO:0000313" key="2">
    <source>
        <dbReference type="Proteomes" id="UP000013988"/>
    </source>
</evidence>
<sequence>MNKKINRDNYKYLCSLMAQLLELDVDTEERIKEYIENHGVDNFFKDYEKMELPYEVYEKLEGLQLVLETLSDKTLEESIGGAL</sequence>
<protein>
    <submittedName>
        <fullName evidence="1">Uncharacterized protein</fullName>
    </submittedName>
</protein>
<comment type="caution">
    <text evidence="1">The sequence shown here is derived from an EMBL/GenBank/DDBJ whole genome shotgun (WGS) entry which is preliminary data.</text>
</comment>
<reference evidence="1 2" key="1">
    <citation type="submission" date="2013-03" db="EMBL/GenBank/DDBJ databases">
        <title>Whole genome shotgun sequencing of Clostridium sartagoforme AAU1.</title>
        <authorList>
            <person name="Joshi C.G."/>
            <person name="Duggirala S.M."/>
            <person name="Nathani N.M."/>
            <person name="Bhatt V.D."/>
            <person name="Patel A.K."/>
            <person name="Pandya P.R."/>
            <person name="KaPatel J.A."/>
        </authorList>
    </citation>
    <scope>NUCLEOTIDE SEQUENCE [LARGE SCALE GENOMIC DNA]</scope>
    <source>
        <strain evidence="1 2">AAU1</strain>
    </source>
</reference>
<dbReference type="AlphaFoldDB" id="R9C8I4"/>
<dbReference type="PATRIC" id="fig|1202534.3.peg.2079"/>
<dbReference type="Proteomes" id="UP000013988">
    <property type="component" value="Unassembled WGS sequence"/>
</dbReference>
<dbReference type="RefSeq" id="WP_016207441.1">
    <property type="nucleotide sequence ID" value="NZ_ASRV01000127.1"/>
</dbReference>
<organism evidence="1 2">
    <name type="scientific">Clostridium sartagoforme AAU1</name>
    <dbReference type="NCBI Taxonomy" id="1202534"/>
    <lineage>
        <taxon>Bacteria</taxon>
        <taxon>Bacillati</taxon>
        <taxon>Bacillota</taxon>
        <taxon>Clostridia</taxon>
        <taxon>Eubacteriales</taxon>
        <taxon>Clostridiaceae</taxon>
        <taxon>Clostridium</taxon>
    </lineage>
</organism>
<evidence type="ECO:0000313" key="1">
    <source>
        <dbReference type="EMBL" id="EOR25295.1"/>
    </source>
</evidence>
<proteinExistence type="predicted"/>